<dbReference type="PANTHER" id="PTHR35011">
    <property type="entry name" value="2,3-DIKETO-L-GULONATE TRAP TRANSPORTER SMALL PERMEASE PROTEIN YIAM"/>
    <property type="match status" value="1"/>
</dbReference>
<keyword evidence="4 9" id="KW-0997">Cell inner membrane</keyword>
<dbReference type="InterPro" id="IPR055348">
    <property type="entry name" value="DctQ"/>
</dbReference>
<proteinExistence type="inferred from homology"/>
<gene>
    <name evidence="11" type="ORF">PSM7751_01885</name>
</gene>
<comment type="function">
    <text evidence="9">Part of the tripartite ATP-independent periplasmic (TRAP) transport system.</text>
</comment>
<evidence type="ECO:0000313" key="11">
    <source>
        <dbReference type="EMBL" id="SLN41012.1"/>
    </source>
</evidence>
<evidence type="ECO:0000256" key="7">
    <source>
        <dbReference type="ARBA" id="ARBA00023136"/>
    </source>
</evidence>
<dbReference type="EMBL" id="FWFN01000003">
    <property type="protein sequence ID" value="SLN41012.1"/>
    <property type="molecule type" value="Genomic_DNA"/>
</dbReference>
<keyword evidence="5 9" id="KW-0812">Transmembrane</keyword>
<evidence type="ECO:0000256" key="9">
    <source>
        <dbReference type="RuleBase" id="RU369079"/>
    </source>
</evidence>
<accession>A0A1X6Z4Z2</accession>
<evidence type="ECO:0000256" key="2">
    <source>
        <dbReference type="ARBA" id="ARBA00022448"/>
    </source>
</evidence>
<feature type="transmembrane region" description="Helical" evidence="9">
    <location>
        <begin position="129"/>
        <end position="152"/>
    </location>
</feature>
<dbReference type="Proteomes" id="UP000193963">
    <property type="component" value="Unassembled WGS sequence"/>
</dbReference>
<evidence type="ECO:0000259" key="10">
    <source>
        <dbReference type="Pfam" id="PF04290"/>
    </source>
</evidence>
<evidence type="ECO:0000256" key="4">
    <source>
        <dbReference type="ARBA" id="ARBA00022519"/>
    </source>
</evidence>
<feature type="transmembrane region" description="Helical" evidence="9">
    <location>
        <begin position="21"/>
        <end position="38"/>
    </location>
</feature>
<evidence type="ECO:0000256" key="3">
    <source>
        <dbReference type="ARBA" id="ARBA00022475"/>
    </source>
</evidence>
<keyword evidence="12" id="KW-1185">Reference proteome</keyword>
<name>A0A1X6Z4Z2_9RHOB</name>
<organism evidence="11 12">
    <name type="scientific">Pseudooceanicola marinus</name>
    <dbReference type="NCBI Taxonomy" id="396013"/>
    <lineage>
        <taxon>Bacteria</taxon>
        <taxon>Pseudomonadati</taxon>
        <taxon>Pseudomonadota</taxon>
        <taxon>Alphaproteobacteria</taxon>
        <taxon>Rhodobacterales</taxon>
        <taxon>Paracoccaceae</taxon>
        <taxon>Pseudooceanicola</taxon>
    </lineage>
</organism>
<dbReference type="GO" id="GO:0022857">
    <property type="term" value="F:transmembrane transporter activity"/>
    <property type="evidence" value="ECO:0007669"/>
    <property type="project" value="UniProtKB-UniRule"/>
</dbReference>
<dbReference type="RefSeq" id="WP_085887736.1">
    <property type="nucleotide sequence ID" value="NZ_FWFN01000003.1"/>
</dbReference>
<dbReference type="InterPro" id="IPR007387">
    <property type="entry name" value="TRAP_DctQ"/>
</dbReference>
<comment type="subunit">
    <text evidence="9">The complex comprises the extracytoplasmic solute receptor protein and the two transmembrane proteins.</text>
</comment>
<dbReference type="GO" id="GO:0005886">
    <property type="term" value="C:plasma membrane"/>
    <property type="evidence" value="ECO:0007669"/>
    <property type="project" value="UniProtKB-SubCell"/>
</dbReference>
<dbReference type="OrthoDB" id="9794346at2"/>
<feature type="transmembrane region" description="Helical" evidence="9">
    <location>
        <begin position="164"/>
        <end position="182"/>
    </location>
</feature>
<evidence type="ECO:0000256" key="8">
    <source>
        <dbReference type="ARBA" id="ARBA00038436"/>
    </source>
</evidence>
<evidence type="ECO:0000256" key="1">
    <source>
        <dbReference type="ARBA" id="ARBA00004429"/>
    </source>
</evidence>
<dbReference type="Pfam" id="PF04290">
    <property type="entry name" value="DctQ"/>
    <property type="match status" value="1"/>
</dbReference>
<feature type="domain" description="Tripartite ATP-independent periplasmic transporters DctQ component" evidence="10">
    <location>
        <begin position="29"/>
        <end position="115"/>
    </location>
</feature>
<feature type="transmembrane region" description="Helical" evidence="9">
    <location>
        <begin position="90"/>
        <end position="117"/>
    </location>
</feature>
<evidence type="ECO:0000313" key="12">
    <source>
        <dbReference type="Proteomes" id="UP000193963"/>
    </source>
</evidence>
<evidence type="ECO:0000256" key="6">
    <source>
        <dbReference type="ARBA" id="ARBA00022989"/>
    </source>
</evidence>
<comment type="caution">
    <text evidence="9">Lacks conserved residue(s) required for the propagation of feature annotation.</text>
</comment>
<reference evidence="11 12" key="1">
    <citation type="submission" date="2017-03" db="EMBL/GenBank/DDBJ databases">
        <authorList>
            <person name="Afonso C.L."/>
            <person name="Miller P.J."/>
            <person name="Scott M.A."/>
            <person name="Spackman E."/>
            <person name="Goraichik I."/>
            <person name="Dimitrov K.M."/>
            <person name="Suarez D.L."/>
            <person name="Swayne D.E."/>
        </authorList>
    </citation>
    <scope>NUCLEOTIDE SEQUENCE [LARGE SCALE GENOMIC DNA]</scope>
    <source>
        <strain evidence="11 12">CECT 7751</strain>
    </source>
</reference>
<keyword evidence="3" id="KW-1003">Cell membrane</keyword>
<keyword evidence="7 9" id="KW-0472">Membrane</keyword>
<keyword evidence="6 9" id="KW-1133">Transmembrane helix</keyword>
<keyword evidence="2 9" id="KW-0813">Transport</keyword>
<dbReference type="PANTHER" id="PTHR35011:SF4">
    <property type="entry name" value="SLL1102 PROTEIN"/>
    <property type="match status" value="1"/>
</dbReference>
<evidence type="ECO:0000256" key="5">
    <source>
        <dbReference type="ARBA" id="ARBA00022692"/>
    </source>
</evidence>
<comment type="similarity">
    <text evidence="8 9">Belongs to the TRAP transporter small permease family.</text>
</comment>
<comment type="subcellular location">
    <subcellularLocation>
        <location evidence="1 9">Cell inner membrane</location>
        <topology evidence="1 9">Multi-pass membrane protein</topology>
    </subcellularLocation>
</comment>
<feature type="transmembrane region" description="Helical" evidence="9">
    <location>
        <begin position="50"/>
        <end position="69"/>
    </location>
</feature>
<sequence>MRLMRGYIRWIDGMNWLIGRITMFGLFVLMGILLWSSVSKTFLLPSLWTLELAQFVMVAYYILGGPYSIQLGSNVRMDLIYAELNDRKKAWLDAFTVFFLLFYLGVMIYGGLASLAYSLGNFMGGPLPFFGRLIGAFFTGGPAAAGEVMGYIETSRSSWGPVMWPIKLITCIGLFLMLLQVLSEFFKDLLRLRGEEI</sequence>
<dbReference type="AlphaFoldDB" id="A0A1X6Z4Z2"/>
<protein>
    <recommendedName>
        <fullName evidence="9">TRAP transporter small permease protein</fullName>
    </recommendedName>
</protein>